<name>A0A1F5FV20_9BACT</name>
<dbReference type="EMBL" id="MFAQ01000016">
    <property type="protein sequence ID" value="OGD83461.1"/>
    <property type="molecule type" value="Genomic_DNA"/>
</dbReference>
<reference evidence="1 2" key="1">
    <citation type="journal article" date="2016" name="Nat. Commun.">
        <title>Thousands of microbial genomes shed light on interconnected biogeochemical processes in an aquifer system.</title>
        <authorList>
            <person name="Anantharaman K."/>
            <person name="Brown C.T."/>
            <person name="Hug L.A."/>
            <person name="Sharon I."/>
            <person name="Castelle C.J."/>
            <person name="Probst A.J."/>
            <person name="Thomas B.C."/>
            <person name="Singh A."/>
            <person name="Wilkins M.J."/>
            <person name="Karaoz U."/>
            <person name="Brodie E.L."/>
            <person name="Williams K.H."/>
            <person name="Hubbard S.S."/>
            <person name="Banfield J.F."/>
        </authorList>
    </citation>
    <scope>NUCLEOTIDE SEQUENCE [LARGE SCALE GENOMIC DNA]</scope>
</reference>
<evidence type="ECO:0000313" key="1">
    <source>
        <dbReference type="EMBL" id="OGD83461.1"/>
    </source>
</evidence>
<accession>A0A1F5FV20</accession>
<gene>
    <name evidence="1" type="ORF">A2572_04965</name>
</gene>
<proteinExistence type="predicted"/>
<protein>
    <submittedName>
        <fullName evidence="1">Uncharacterized protein</fullName>
    </submittedName>
</protein>
<organism evidence="1 2">
    <name type="scientific">Candidatus Collierbacteria bacterium RIFOXYD1_FULL_40_9</name>
    <dbReference type="NCBI Taxonomy" id="1817731"/>
    <lineage>
        <taxon>Bacteria</taxon>
        <taxon>Candidatus Collieribacteriota</taxon>
    </lineage>
</organism>
<dbReference type="Proteomes" id="UP000179237">
    <property type="component" value="Unassembled WGS sequence"/>
</dbReference>
<comment type="caution">
    <text evidence="1">The sequence shown here is derived from an EMBL/GenBank/DDBJ whole genome shotgun (WGS) entry which is preliminary data.</text>
</comment>
<evidence type="ECO:0000313" key="2">
    <source>
        <dbReference type="Proteomes" id="UP000179237"/>
    </source>
</evidence>
<sequence>MEMQFNGMILKGKYLLVTNNRPIKSSDMGIYKFVDGSEADLNKGVIVTDTKSGTPQALILQVLGPGTQTISTGTKNENPQVRSWSSLALNINYNGPVTITPSENGKITVIENEYCFASESDGTVEVTQSNYVTLTINTATSSISNFSGGNLPVLKISAPTNAVVVNHTSDLNFAVLKSVTSYNGNLNGKQLENLSVESSKSVDVKIETADTVDVKASSFFTLAVNNVNVVNITCESSVKINVSGEVKTLTINGESFVEITGGTFENVTIEKSGGSLTISKFIRIDVLTISAESFVNVSGESAGIIDIKESDSSVTIKVNSINQISVQSDSSVTIKGKEIGKIDVIYADGSVTIVSETSETISAKSDSSIDVTCQTVGEINVVYADGRVQINTDKVDTINVKSDSSVTVKTKTGEQIVEIKADSRVELLLATAKKVNVVSDSSVSISAYNYLTKPTIQADGKVSVTERK</sequence>
<dbReference type="AlphaFoldDB" id="A0A1F5FV20"/>